<dbReference type="EMBL" id="JAENHL010000008">
    <property type="protein sequence ID" value="MBK1870364.1"/>
    <property type="molecule type" value="Genomic_DNA"/>
</dbReference>
<organism evidence="1 2">
    <name type="scientific">Taklimakanibacter albus</name>
    <dbReference type="NCBI Taxonomy" id="2800327"/>
    <lineage>
        <taxon>Bacteria</taxon>
        <taxon>Pseudomonadati</taxon>
        <taxon>Pseudomonadota</taxon>
        <taxon>Alphaproteobacteria</taxon>
        <taxon>Hyphomicrobiales</taxon>
        <taxon>Aestuariivirgaceae</taxon>
        <taxon>Taklimakanibacter</taxon>
    </lineage>
</organism>
<keyword evidence="2" id="KW-1185">Reference proteome</keyword>
<protein>
    <submittedName>
        <fullName evidence="1">S49 family peptidase</fullName>
    </submittedName>
</protein>
<sequence>MPNLLHRLIPRRWRKKTPLVHVVRLQGAIGVGTPFKPPLTLEGIAGTLERAFARKGITAVALIVNSPGGAAVQSALIHERIRALSAEKNIPVYTFCEDVAASGGYWLACAGDEIYADASSIVGSIGVIAAGFGFVEAIRKLGIERRVHTAGESKSILDPFQPEKPEDVERLLGLQRDVHEEFKTLVRTRRQGKLKGEEAELFSGAFWSGRQALTLGLIDGIGHMRDVMRGKFGDKTEFKVIAKPAGWGLRRLGFGTTLDPASGLIDAMELRALWARFGL</sequence>
<evidence type="ECO:0000313" key="2">
    <source>
        <dbReference type="Proteomes" id="UP000616151"/>
    </source>
</evidence>
<comment type="caution">
    <text evidence="1">The sequence shown here is derived from an EMBL/GenBank/DDBJ whole genome shotgun (WGS) entry which is preliminary data.</text>
</comment>
<proteinExistence type="predicted"/>
<name>A0ACC5RCN4_9HYPH</name>
<accession>A0ACC5RCN4</accession>
<gene>
    <name evidence="1" type="ORF">JHL16_28630</name>
</gene>
<evidence type="ECO:0000313" key="1">
    <source>
        <dbReference type="EMBL" id="MBK1870364.1"/>
    </source>
</evidence>
<dbReference type="Proteomes" id="UP000616151">
    <property type="component" value="Unassembled WGS sequence"/>
</dbReference>
<reference evidence="1" key="1">
    <citation type="submission" date="2021-01" db="EMBL/GenBank/DDBJ databases">
        <authorList>
            <person name="Sun Q."/>
        </authorList>
    </citation>
    <scope>NUCLEOTIDE SEQUENCE</scope>
    <source>
        <strain evidence="1">YIM B02566</strain>
    </source>
</reference>